<organism evidence="2 3">
    <name type="scientific">Rhododendron griersonianum</name>
    <dbReference type="NCBI Taxonomy" id="479676"/>
    <lineage>
        <taxon>Eukaryota</taxon>
        <taxon>Viridiplantae</taxon>
        <taxon>Streptophyta</taxon>
        <taxon>Embryophyta</taxon>
        <taxon>Tracheophyta</taxon>
        <taxon>Spermatophyta</taxon>
        <taxon>Magnoliopsida</taxon>
        <taxon>eudicotyledons</taxon>
        <taxon>Gunneridae</taxon>
        <taxon>Pentapetalae</taxon>
        <taxon>asterids</taxon>
        <taxon>Ericales</taxon>
        <taxon>Ericaceae</taxon>
        <taxon>Ericoideae</taxon>
        <taxon>Rhodoreae</taxon>
        <taxon>Rhododendron</taxon>
    </lineage>
</organism>
<name>A0AAV6I5C3_9ERIC</name>
<proteinExistence type="predicted"/>
<keyword evidence="3" id="KW-1185">Reference proteome</keyword>
<dbReference type="AlphaFoldDB" id="A0AAV6I5C3"/>
<comment type="caution">
    <text evidence="2">The sequence shown here is derived from an EMBL/GenBank/DDBJ whole genome shotgun (WGS) entry which is preliminary data.</text>
</comment>
<evidence type="ECO:0000256" key="1">
    <source>
        <dbReference type="SAM" id="Phobius"/>
    </source>
</evidence>
<accession>A0AAV6I5C3</accession>
<gene>
    <name evidence="2" type="ORF">RHGRI_035429</name>
</gene>
<dbReference type="Proteomes" id="UP000823749">
    <property type="component" value="Chromosome 12"/>
</dbReference>
<keyword evidence="1" id="KW-1133">Transmembrane helix</keyword>
<protein>
    <submittedName>
        <fullName evidence="2">Uncharacterized protein</fullName>
    </submittedName>
</protein>
<keyword evidence="1" id="KW-0812">Transmembrane</keyword>
<reference evidence="2" key="1">
    <citation type="submission" date="2020-08" db="EMBL/GenBank/DDBJ databases">
        <title>Plant Genome Project.</title>
        <authorList>
            <person name="Zhang R.-G."/>
        </authorList>
    </citation>
    <scope>NUCLEOTIDE SEQUENCE</scope>
    <source>
        <strain evidence="2">WSP0</strain>
        <tissue evidence="2">Leaf</tissue>
    </source>
</reference>
<keyword evidence="1" id="KW-0472">Membrane</keyword>
<evidence type="ECO:0000313" key="3">
    <source>
        <dbReference type="Proteomes" id="UP000823749"/>
    </source>
</evidence>
<evidence type="ECO:0000313" key="2">
    <source>
        <dbReference type="EMBL" id="KAG5523627.1"/>
    </source>
</evidence>
<dbReference type="EMBL" id="JACTNZ010000012">
    <property type="protein sequence ID" value="KAG5523627.1"/>
    <property type="molecule type" value="Genomic_DNA"/>
</dbReference>
<feature type="transmembrane region" description="Helical" evidence="1">
    <location>
        <begin position="20"/>
        <end position="41"/>
    </location>
</feature>
<sequence>MAEKWSPSVTGPTYYYNTRFFIIIIIIIIDFYTSSGCAATGKSTGHQHEGKYC</sequence>